<dbReference type="SUPFAM" id="SSF56436">
    <property type="entry name" value="C-type lectin-like"/>
    <property type="match status" value="1"/>
</dbReference>
<keyword evidence="1" id="KW-1133">Transmembrane helix</keyword>
<dbReference type="AlphaFoldDB" id="A0AAV4IYV8"/>
<reference evidence="2 3" key="1">
    <citation type="journal article" date="2021" name="Elife">
        <title>Chloroplast acquisition without the gene transfer in kleptoplastic sea slugs, Plakobranchus ocellatus.</title>
        <authorList>
            <person name="Maeda T."/>
            <person name="Takahashi S."/>
            <person name="Yoshida T."/>
            <person name="Shimamura S."/>
            <person name="Takaki Y."/>
            <person name="Nagai Y."/>
            <person name="Toyoda A."/>
            <person name="Suzuki Y."/>
            <person name="Arimoto A."/>
            <person name="Ishii H."/>
            <person name="Satoh N."/>
            <person name="Nishiyama T."/>
            <person name="Hasebe M."/>
            <person name="Maruyama T."/>
            <person name="Minagawa J."/>
            <person name="Obokata J."/>
            <person name="Shigenobu S."/>
        </authorList>
    </citation>
    <scope>NUCLEOTIDE SEQUENCE [LARGE SCALE GENOMIC DNA]</scope>
</reference>
<gene>
    <name evidence="2" type="ORF">ElyMa_004930000</name>
</gene>
<dbReference type="InterPro" id="IPR016187">
    <property type="entry name" value="CTDL_fold"/>
</dbReference>
<feature type="transmembrane region" description="Helical" evidence="1">
    <location>
        <begin position="366"/>
        <end position="389"/>
    </location>
</feature>
<feature type="transmembrane region" description="Helical" evidence="1">
    <location>
        <begin position="447"/>
        <end position="465"/>
    </location>
</feature>
<keyword evidence="1" id="KW-0472">Membrane</keyword>
<protein>
    <submittedName>
        <fullName evidence="2">Uncharacterized protein</fullName>
    </submittedName>
</protein>
<dbReference type="CDD" id="cd00037">
    <property type="entry name" value="CLECT"/>
    <property type="match status" value="1"/>
</dbReference>
<dbReference type="Proteomes" id="UP000762676">
    <property type="component" value="Unassembled WGS sequence"/>
</dbReference>
<evidence type="ECO:0000313" key="2">
    <source>
        <dbReference type="EMBL" id="GFS15330.1"/>
    </source>
</evidence>
<comment type="caution">
    <text evidence="2">The sequence shown here is derived from an EMBL/GenBank/DDBJ whole genome shotgun (WGS) entry which is preliminary data.</text>
</comment>
<evidence type="ECO:0000256" key="1">
    <source>
        <dbReference type="SAM" id="Phobius"/>
    </source>
</evidence>
<dbReference type="Gene3D" id="3.10.100.10">
    <property type="entry name" value="Mannose-Binding Protein A, subunit A"/>
    <property type="match status" value="1"/>
</dbReference>
<keyword evidence="3" id="KW-1185">Reference proteome</keyword>
<dbReference type="InterPro" id="IPR016186">
    <property type="entry name" value="C-type_lectin-like/link_sf"/>
</dbReference>
<feature type="transmembrane region" description="Helical" evidence="1">
    <location>
        <begin position="338"/>
        <end position="360"/>
    </location>
</feature>
<keyword evidence="1" id="KW-0812">Transmembrane</keyword>
<organism evidence="2 3">
    <name type="scientific">Elysia marginata</name>
    <dbReference type="NCBI Taxonomy" id="1093978"/>
    <lineage>
        <taxon>Eukaryota</taxon>
        <taxon>Metazoa</taxon>
        <taxon>Spiralia</taxon>
        <taxon>Lophotrochozoa</taxon>
        <taxon>Mollusca</taxon>
        <taxon>Gastropoda</taxon>
        <taxon>Heterobranchia</taxon>
        <taxon>Euthyneura</taxon>
        <taxon>Panpulmonata</taxon>
        <taxon>Sacoglossa</taxon>
        <taxon>Placobranchoidea</taxon>
        <taxon>Plakobranchidae</taxon>
        <taxon>Elysia</taxon>
    </lineage>
</organism>
<accession>A0AAV4IYV8</accession>
<sequence length="466" mass="50908">MDALHFSIFVAWTITLMGFYGAPVEATNSGLRLDVPYNVEPNSQLGLLVINCSLDARSTDLTTLASLTIFGSRPYGGVEDFDQLATVDMWSNDPILGNELVEADVSVVGKIKEELSENSNLILSWNSPTKLYRHTYKCVAKGINRKRQGVSVVSSVKLEQVGGGGCCHKMDLISSHLQHLEEIVQETANASHHKMELISSHLQHLEQAVQETSNTSQGQDIKMRELESKLDAVHLTTRVLSTLMTIDRTKYDVSPVYKETLYLASREVKLFNIAADDKACQKEGGYLAEIDDVQESQFVLDFATATGGTEIFMIGANDIDDEGHFVFFHSKKPIPRHLTWKSGLVVVEVVVVVVVVVVIVVETVVVVIVVEIVVVVVVVVVLVVVVLVVLVVVVEVLVVVVVVVVLVVTAAAAAGGGSTSGDSNGICKAYSFKAVFFKCKMHFLDQAIFQTILIIIPIFFSCNPFK</sequence>
<dbReference type="EMBL" id="BMAT01009870">
    <property type="protein sequence ID" value="GFS15330.1"/>
    <property type="molecule type" value="Genomic_DNA"/>
</dbReference>
<name>A0AAV4IYV8_9GAST</name>
<feature type="transmembrane region" description="Helical" evidence="1">
    <location>
        <begin position="6"/>
        <end position="22"/>
    </location>
</feature>
<proteinExistence type="predicted"/>
<evidence type="ECO:0000313" key="3">
    <source>
        <dbReference type="Proteomes" id="UP000762676"/>
    </source>
</evidence>
<feature type="transmembrane region" description="Helical" evidence="1">
    <location>
        <begin position="396"/>
        <end position="415"/>
    </location>
</feature>